<dbReference type="SUPFAM" id="SSF55166">
    <property type="entry name" value="Hedgehog/DD-peptidase"/>
    <property type="match status" value="1"/>
</dbReference>
<feature type="domain" description="D-alanyl-D-alanine carboxypeptidase-like core" evidence="1">
    <location>
        <begin position="154"/>
        <end position="289"/>
    </location>
</feature>
<organism evidence="2 3">
    <name type="scientific">[Clostridium] citroniae WAL-19142</name>
    <dbReference type="NCBI Taxonomy" id="742734"/>
    <lineage>
        <taxon>Bacteria</taxon>
        <taxon>Bacillati</taxon>
        <taxon>Bacillota</taxon>
        <taxon>Clostridia</taxon>
        <taxon>Lachnospirales</taxon>
        <taxon>Lachnospiraceae</taxon>
        <taxon>Enterocloster</taxon>
    </lineage>
</organism>
<dbReference type="GO" id="GO:0006508">
    <property type="term" value="P:proteolysis"/>
    <property type="evidence" value="ECO:0007669"/>
    <property type="project" value="InterPro"/>
</dbReference>
<dbReference type="InterPro" id="IPR052179">
    <property type="entry name" value="DD-CPase-like"/>
</dbReference>
<dbReference type="OrthoDB" id="9792074at2"/>
<name>A0A0J9ESB9_9FIRM</name>
<dbReference type="CDD" id="cd14852">
    <property type="entry name" value="LD-carboxypeptidase"/>
    <property type="match status" value="1"/>
</dbReference>
<dbReference type="PANTHER" id="PTHR34385">
    <property type="entry name" value="D-ALANYL-D-ALANINE CARBOXYPEPTIDASE"/>
    <property type="match status" value="1"/>
</dbReference>
<dbReference type="Pfam" id="PF02557">
    <property type="entry name" value="VanY"/>
    <property type="match status" value="1"/>
</dbReference>
<dbReference type="EMBL" id="ADLK01000022">
    <property type="protein sequence ID" value="KMW18685.1"/>
    <property type="molecule type" value="Genomic_DNA"/>
</dbReference>
<sequence length="314" mass="35556">MAYKKSKDRRVVRNRRVMIYTFLLILALFYISAHRTLEKERGADRAEVEMMAGGDGTAKALDGAAADAGEADPLMEAGTSARPAKAQSEVWSGETGLTAGLASRKSEQDANRVQGDELIIGESDLWCLILTNAEYPVPEDYTVELQMIPGTEQSVDVRIYEPLMEMLDAMREQGLAPIICSGYRTLDKQEKLFNRKVQSYVRSGHTKEESYALARQTISIPGSGEHCLGLAVDFYTKKYHKLEKAFENTPEGKWLMEHAQEYGFIMRYGEDKVDITGIEYEPWHYRYVGVEAAEYIKEHNLSLEEFYIEQSLYG</sequence>
<accession>A0A0J9ESB9</accession>
<dbReference type="InterPro" id="IPR003709">
    <property type="entry name" value="VanY-like_core_dom"/>
</dbReference>
<dbReference type="RefSeq" id="WP_048930048.1">
    <property type="nucleotide sequence ID" value="NZ_KQ235878.1"/>
</dbReference>
<gene>
    <name evidence="2" type="ORF">HMPREF9470_02789</name>
</gene>
<dbReference type="InterPro" id="IPR058193">
    <property type="entry name" value="VanY/YodJ_core_dom"/>
</dbReference>
<dbReference type="GO" id="GO:0008233">
    <property type="term" value="F:peptidase activity"/>
    <property type="evidence" value="ECO:0007669"/>
    <property type="project" value="InterPro"/>
</dbReference>
<dbReference type="PATRIC" id="fig|742734.4.peg.2990"/>
<evidence type="ECO:0000259" key="1">
    <source>
        <dbReference type="Pfam" id="PF02557"/>
    </source>
</evidence>
<dbReference type="PANTHER" id="PTHR34385:SF1">
    <property type="entry name" value="PEPTIDOGLYCAN L-ALANYL-D-GLUTAMATE ENDOPEPTIDASE CWLK"/>
    <property type="match status" value="1"/>
</dbReference>
<dbReference type="InterPro" id="IPR009045">
    <property type="entry name" value="Zn_M74/Hedgehog-like"/>
</dbReference>
<comment type="caution">
    <text evidence="2">The sequence shown here is derived from an EMBL/GenBank/DDBJ whole genome shotgun (WGS) entry which is preliminary data.</text>
</comment>
<protein>
    <recommendedName>
        <fullName evidence="1">D-alanyl-D-alanine carboxypeptidase-like core domain-containing protein</fullName>
    </recommendedName>
</protein>
<dbReference type="Proteomes" id="UP000037392">
    <property type="component" value="Unassembled WGS sequence"/>
</dbReference>
<reference evidence="2 3" key="1">
    <citation type="submission" date="2011-04" db="EMBL/GenBank/DDBJ databases">
        <title>The Genome Sequence of Clostridium citroniae WAL-19142.</title>
        <authorList>
            <consortium name="The Broad Institute Genome Sequencing Platform"/>
            <person name="Earl A."/>
            <person name="Ward D."/>
            <person name="Feldgarden M."/>
            <person name="Gevers D."/>
            <person name="Warren Y.A."/>
            <person name="Tyrrell K.L."/>
            <person name="Citron D.M."/>
            <person name="Goldstein E.J."/>
            <person name="Daigneault M."/>
            <person name="Allen-Vercoe E."/>
            <person name="Young S.K."/>
            <person name="Zeng Q."/>
            <person name="Gargeya S."/>
            <person name="Fitzgerald M."/>
            <person name="Haas B."/>
            <person name="Abouelleil A."/>
            <person name="Alvarado L."/>
            <person name="Arachchi H.M."/>
            <person name="Berlin A."/>
            <person name="Brown A."/>
            <person name="Chapman S.B."/>
            <person name="Chen Z."/>
            <person name="Dunbar C."/>
            <person name="Freedman E."/>
            <person name="Gearin G."/>
            <person name="Gellesch M."/>
            <person name="Goldberg J."/>
            <person name="Griggs A."/>
            <person name="Gujja S."/>
            <person name="Heilman E.R."/>
            <person name="Heiman D."/>
            <person name="Howarth C."/>
            <person name="Larson L."/>
            <person name="Lui A."/>
            <person name="MacDonald P.J."/>
            <person name="Mehta T."/>
            <person name="Montmayeur A."/>
            <person name="Murphy C."/>
            <person name="Neiman D."/>
            <person name="Pearson M."/>
            <person name="Priest M."/>
            <person name="Roberts A."/>
            <person name="Saif S."/>
            <person name="Shea T."/>
            <person name="Shenoy N."/>
            <person name="Sisk P."/>
            <person name="Stolte C."/>
            <person name="Sykes S."/>
            <person name="White J."/>
            <person name="Yandava C."/>
            <person name="Wortman J."/>
            <person name="Nusbaum C."/>
            <person name="Birren B."/>
        </authorList>
    </citation>
    <scope>NUCLEOTIDE SEQUENCE [LARGE SCALE GENOMIC DNA]</scope>
    <source>
        <strain evidence="2 3">WAL-19142</strain>
    </source>
</reference>
<evidence type="ECO:0000313" key="3">
    <source>
        <dbReference type="Proteomes" id="UP000037392"/>
    </source>
</evidence>
<proteinExistence type="predicted"/>
<dbReference type="Gene3D" id="3.30.1380.10">
    <property type="match status" value="1"/>
</dbReference>
<dbReference type="GeneID" id="93163280"/>
<dbReference type="AlphaFoldDB" id="A0A0J9ESB9"/>
<evidence type="ECO:0000313" key="2">
    <source>
        <dbReference type="EMBL" id="KMW18685.1"/>
    </source>
</evidence>